<proteinExistence type="predicted"/>
<sequence>MLRRLQTWLRVQLAPCPVRLPDRFKIAAIDKSGNCLAKLRTRSTTSALTAQRVWPILFFFTVIRV</sequence>
<comment type="caution">
    <text evidence="1">The sequence shown here is derived from an EMBL/GenBank/DDBJ whole genome shotgun (WGS) entry which is preliminary data.</text>
</comment>
<name>A0A4R3QF19_9HYPH</name>
<dbReference type="EMBL" id="SMBJ01000013">
    <property type="protein sequence ID" value="TCU19609.1"/>
    <property type="molecule type" value="Genomic_DNA"/>
</dbReference>
<dbReference type="Proteomes" id="UP000295547">
    <property type="component" value="Unassembled WGS sequence"/>
</dbReference>
<protein>
    <submittedName>
        <fullName evidence="1">Uncharacterized protein</fullName>
    </submittedName>
</protein>
<reference evidence="1 2" key="1">
    <citation type="submission" date="2019-03" db="EMBL/GenBank/DDBJ databases">
        <title>Genomic Encyclopedia of Type Strains, Phase IV (KMG-V): Genome sequencing to study the core and pangenomes of soil and plant-associated prokaryotes.</title>
        <authorList>
            <person name="Whitman W."/>
        </authorList>
    </citation>
    <scope>NUCLEOTIDE SEQUENCE [LARGE SCALE GENOMIC DNA]</scope>
    <source>
        <strain evidence="1 2">Gr42</strain>
    </source>
</reference>
<keyword evidence="2" id="KW-1185">Reference proteome</keyword>
<evidence type="ECO:0000313" key="2">
    <source>
        <dbReference type="Proteomes" id="UP000295547"/>
    </source>
</evidence>
<dbReference type="AlphaFoldDB" id="A0A4R3QF19"/>
<gene>
    <name evidence="1" type="ORF">EV130_11331</name>
</gene>
<organism evidence="1 2">
    <name type="scientific">Rhizobium azibense</name>
    <dbReference type="NCBI Taxonomy" id="1136135"/>
    <lineage>
        <taxon>Bacteria</taxon>
        <taxon>Pseudomonadati</taxon>
        <taxon>Pseudomonadota</taxon>
        <taxon>Alphaproteobacteria</taxon>
        <taxon>Hyphomicrobiales</taxon>
        <taxon>Rhizobiaceae</taxon>
        <taxon>Rhizobium/Agrobacterium group</taxon>
        <taxon>Rhizobium</taxon>
    </lineage>
</organism>
<evidence type="ECO:0000313" key="1">
    <source>
        <dbReference type="EMBL" id="TCU19609.1"/>
    </source>
</evidence>
<accession>A0A4R3QF19</accession>